<dbReference type="GO" id="GO:0009055">
    <property type="term" value="F:electron transfer activity"/>
    <property type="evidence" value="ECO:0007669"/>
    <property type="project" value="InterPro"/>
</dbReference>
<dbReference type="InterPro" id="IPR014314">
    <property type="entry name" value="Succ_DH_cytb556"/>
</dbReference>
<dbReference type="PROSITE" id="PS01001">
    <property type="entry name" value="SDH_CYT_2"/>
    <property type="match status" value="1"/>
</dbReference>
<evidence type="ECO:0000256" key="6">
    <source>
        <dbReference type="ARBA" id="ARBA00023004"/>
    </source>
</evidence>
<evidence type="ECO:0000256" key="3">
    <source>
        <dbReference type="ARBA" id="ARBA00022692"/>
    </source>
</evidence>
<keyword evidence="7 8" id="KW-0472">Membrane</keyword>
<accession>A0AAN6S649</accession>
<feature type="transmembrane region" description="Helical" evidence="8">
    <location>
        <begin position="171"/>
        <end position="187"/>
    </location>
</feature>
<dbReference type="GO" id="GO:0005739">
    <property type="term" value="C:mitochondrion"/>
    <property type="evidence" value="ECO:0007669"/>
    <property type="project" value="GOC"/>
</dbReference>
<dbReference type="CDD" id="cd03499">
    <property type="entry name" value="SQR_TypeC_SdhC"/>
    <property type="match status" value="1"/>
</dbReference>
<sequence>MIAQRVGTTALRRVTKPNTFFTPHNLAKVALASQFSATQTRPVATQKLTVDDANSLLAKQRLQRPVSPHLDIYDKMQTWYGASAWHRITGCGLSGALYLFGAAYLVAPLTGWHLESASLAAAFGSLPLAVKGGVKFLLAWPFVFHSINGVRHLAYDLGVGFQKRTIVKQGWYIWGASVIGGLYLAFFM</sequence>
<protein>
    <submittedName>
        <fullName evidence="9">Uncharacterized protein</fullName>
    </submittedName>
</protein>
<comment type="caution">
    <text evidence="9">The sequence shown here is derived from an EMBL/GenBank/DDBJ whole genome shotgun (WGS) entry which is preliminary data.</text>
</comment>
<name>A0AAN6S649_9PEZI</name>
<keyword evidence="4" id="KW-0479">Metal-binding</keyword>
<dbReference type="Pfam" id="PF01127">
    <property type="entry name" value="Sdh_cyt"/>
    <property type="match status" value="1"/>
</dbReference>
<evidence type="ECO:0000256" key="2">
    <source>
        <dbReference type="ARBA" id="ARBA00022617"/>
    </source>
</evidence>
<dbReference type="InterPro" id="IPR034804">
    <property type="entry name" value="SQR/QFR_C/D"/>
</dbReference>
<dbReference type="NCBIfam" id="TIGR02970">
    <property type="entry name" value="succ_dehyd_cytB"/>
    <property type="match status" value="1"/>
</dbReference>
<organism evidence="9 10">
    <name type="scientific">Diplogelasinospora grovesii</name>
    <dbReference type="NCBI Taxonomy" id="303347"/>
    <lineage>
        <taxon>Eukaryota</taxon>
        <taxon>Fungi</taxon>
        <taxon>Dikarya</taxon>
        <taxon>Ascomycota</taxon>
        <taxon>Pezizomycotina</taxon>
        <taxon>Sordariomycetes</taxon>
        <taxon>Sordariomycetidae</taxon>
        <taxon>Sordariales</taxon>
        <taxon>Diplogelasinosporaceae</taxon>
        <taxon>Diplogelasinospora</taxon>
    </lineage>
</organism>
<evidence type="ECO:0000256" key="4">
    <source>
        <dbReference type="ARBA" id="ARBA00022723"/>
    </source>
</evidence>
<comment type="subcellular location">
    <subcellularLocation>
        <location evidence="1">Membrane</location>
        <topology evidence="1">Multi-pass membrane protein</topology>
    </subcellularLocation>
</comment>
<reference evidence="10" key="1">
    <citation type="journal article" date="2023" name="Mol. Phylogenet. Evol.">
        <title>Genome-scale phylogeny and comparative genomics of the fungal order Sordariales.</title>
        <authorList>
            <person name="Hensen N."/>
            <person name="Bonometti L."/>
            <person name="Westerberg I."/>
            <person name="Brannstrom I.O."/>
            <person name="Guillou S."/>
            <person name="Cros-Aarteil S."/>
            <person name="Calhoun S."/>
            <person name="Haridas S."/>
            <person name="Kuo A."/>
            <person name="Mondo S."/>
            <person name="Pangilinan J."/>
            <person name="Riley R."/>
            <person name="LaButti K."/>
            <person name="Andreopoulos B."/>
            <person name="Lipzen A."/>
            <person name="Chen C."/>
            <person name="Yan M."/>
            <person name="Daum C."/>
            <person name="Ng V."/>
            <person name="Clum A."/>
            <person name="Steindorff A."/>
            <person name="Ohm R.A."/>
            <person name="Martin F."/>
            <person name="Silar P."/>
            <person name="Natvig D.O."/>
            <person name="Lalanne C."/>
            <person name="Gautier V."/>
            <person name="Ament-Velasquez S.L."/>
            <person name="Kruys A."/>
            <person name="Hutchinson M.I."/>
            <person name="Powell A.J."/>
            <person name="Barry K."/>
            <person name="Miller A.N."/>
            <person name="Grigoriev I.V."/>
            <person name="Debuchy R."/>
            <person name="Gladieux P."/>
            <person name="Hiltunen Thoren M."/>
            <person name="Johannesson H."/>
        </authorList>
    </citation>
    <scope>NUCLEOTIDE SEQUENCE [LARGE SCALE GENOMIC DNA]</scope>
    <source>
        <strain evidence="10">CBS 340.73</strain>
    </source>
</reference>
<dbReference type="EMBL" id="MU853773">
    <property type="protein sequence ID" value="KAK3942527.1"/>
    <property type="molecule type" value="Genomic_DNA"/>
</dbReference>
<feature type="transmembrane region" description="Helical" evidence="8">
    <location>
        <begin position="119"/>
        <end position="143"/>
    </location>
</feature>
<evidence type="ECO:0000256" key="7">
    <source>
        <dbReference type="ARBA" id="ARBA00023136"/>
    </source>
</evidence>
<proteinExistence type="predicted"/>
<dbReference type="PANTHER" id="PTHR10978">
    <property type="entry name" value="SUCCINATE DEHYDROGENASE CYTOCHROME B560 SUBUNIT"/>
    <property type="match status" value="1"/>
</dbReference>
<dbReference type="PANTHER" id="PTHR10978:SF5">
    <property type="entry name" value="SUCCINATE DEHYDROGENASE CYTOCHROME B560 SUBUNIT, MITOCHONDRIAL"/>
    <property type="match status" value="1"/>
</dbReference>
<dbReference type="SUPFAM" id="SSF81343">
    <property type="entry name" value="Fumarate reductase respiratory complex transmembrane subunits"/>
    <property type="match status" value="1"/>
</dbReference>
<dbReference type="GO" id="GO:0006121">
    <property type="term" value="P:mitochondrial electron transport, succinate to ubiquinone"/>
    <property type="evidence" value="ECO:0007669"/>
    <property type="project" value="TreeGrafter"/>
</dbReference>
<keyword evidence="5 8" id="KW-1133">Transmembrane helix</keyword>
<keyword evidence="2" id="KW-0349">Heme</keyword>
<dbReference type="Gene3D" id="1.20.1300.10">
    <property type="entry name" value="Fumarate reductase/succinate dehydrogenase, transmembrane subunit"/>
    <property type="match status" value="1"/>
</dbReference>
<dbReference type="InterPro" id="IPR000701">
    <property type="entry name" value="SuccDH_FuR_B_TM-su"/>
</dbReference>
<feature type="transmembrane region" description="Helical" evidence="8">
    <location>
        <begin position="84"/>
        <end position="107"/>
    </location>
</feature>
<keyword evidence="10" id="KW-1185">Reference proteome</keyword>
<dbReference type="Proteomes" id="UP001303473">
    <property type="component" value="Unassembled WGS sequence"/>
</dbReference>
<evidence type="ECO:0000256" key="5">
    <source>
        <dbReference type="ARBA" id="ARBA00022989"/>
    </source>
</evidence>
<evidence type="ECO:0000313" key="10">
    <source>
        <dbReference type="Proteomes" id="UP001303473"/>
    </source>
</evidence>
<evidence type="ECO:0000313" key="9">
    <source>
        <dbReference type="EMBL" id="KAK3942527.1"/>
    </source>
</evidence>
<dbReference type="AlphaFoldDB" id="A0AAN6S649"/>
<evidence type="ECO:0000256" key="1">
    <source>
        <dbReference type="ARBA" id="ARBA00004141"/>
    </source>
</evidence>
<keyword evidence="3 8" id="KW-0812">Transmembrane</keyword>
<dbReference type="InterPro" id="IPR018495">
    <property type="entry name" value="Succ_DH_cyt_bsu_CS"/>
</dbReference>
<dbReference type="GO" id="GO:0046872">
    <property type="term" value="F:metal ion binding"/>
    <property type="evidence" value="ECO:0007669"/>
    <property type="project" value="UniProtKB-KW"/>
</dbReference>
<dbReference type="GO" id="GO:0006099">
    <property type="term" value="P:tricarboxylic acid cycle"/>
    <property type="evidence" value="ECO:0007669"/>
    <property type="project" value="InterPro"/>
</dbReference>
<gene>
    <name evidence="9" type="ORF">QBC46DRAFT_379813</name>
</gene>
<keyword evidence="6" id="KW-0408">Iron</keyword>
<dbReference type="GO" id="GO:0016020">
    <property type="term" value="C:membrane"/>
    <property type="evidence" value="ECO:0007669"/>
    <property type="project" value="UniProtKB-SubCell"/>
</dbReference>
<evidence type="ECO:0000256" key="8">
    <source>
        <dbReference type="SAM" id="Phobius"/>
    </source>
</evidence>